<dbReference type="Proteomes" id="UP001268896">
    <property type="component" value="Unassembled WGS sequence"/>
</dbReference>
<feature type="region of interest" description="Disordered" evidence="2">
    <location>
        <begin position="53"/>
        <end position="72"/>
    </location>
</feature>
<evidence type="ECO:0000313" key="6">
    <source>
        <dbReference type="EMBL" id="RHK06210.1"/>
    </source>
</evidence>
<sequence>MANIYDTANQLERELRESEQFQDLKGSFDRLKANEEAYALFKEFQELQQSLQQKMMAGEEMTEEEAQKAQELSQKIQQDGIVSDLMQKEQAFSLVANDLNRIIMGPVRDLYEA</sequence>
<evidence type="ECO:0000313" key="4">
    <source>
        <dbReference type="EMBL" id="MDT2984285.1"/>
    </source>
</evidence>
<dbReference type="EMBL" id="QRMZ01000011">
    <property type="protein sequence ID" value="RHK06210.1"/>
    <property type="molecule type" value="Genomic_DNA"/>
</dbReference>
<reference evidence="3 9" key="3">
    <citation type="submission" date="2023-03" db="EMBL/GenBank/DDBJ databases">
        <authorList>
            <person name="Shen W."/>
            <person name="Cai J."/>
        </authorList>
    </citation>
    <scope>NUCLEOTIDE SEQUENCE</scope>
    <source>
        <strain evidence="4 9">B516</strain>
        <strain evidence="3">K72-2</strain>
    </source>
</reference>
<name>A0A1L8SD78_ENTCA</name>
<dbReference type="InterPro" id="IPR023378">
    <property type="entry name" value="YheA/YmcA-like_dom_sf"/>
</dbReference>
<dbReference type="Pfam" id="PF06133">
    <property type="entry name" value="Com_YlbF"/>
    <property type="match status" value="1"/>
</dbReference>
<evidence type="ECO:0000313" key="5">
    <source>
        <dbReference type="EMBL" id="QGN30961.1"/>
    </source>
</evidence>
<dbReference type="InterPro" id="IPR010368">
    <property type="entry name" value="Com_YlbF"/>
</dbReference>
<dbReference type="SUPFAM" id="SSF158622">
    <property type="entry name" value="YheA/YmcA-like"/>
    <property type="match status" value="1"/>
</dbReference>
<evidence type="ECO:0000313" key="8">
    <source>
        <dbReference type="Proteomes" id="UP000422837"/>
    </source>
</evidence>
<gene>
    <name evidence="6" type="ORF">DW084_09395</name>
    <name evidence="5" type="ORF">GFU50_16100</name>
    <name evidence="3" type="ORF">P7I32_14125</name>
    <name evidence="4" type="ORF">P7I34_16625</name>
</gene>
<proteinExistence type="inferred from homology"/>
<dbReference type="Gene3D" id="1.20.1500.10">
    <property type="entry name" value="YheA/YmcA-like"/>
    <property type="match status" value="1"/>
</dbReference>
<dbReference type="AlphaFoldDB" id="A0A1L8SD78"/>
<dbReference type="Proteomes" id="UP000286288">
    <property type="component" value="Unassembled WGS sequence"/>
</dbReference>
<dbReference type="RefSeq" id="WP_005227708.1">
    <property type="nucleotide sequence ID" value="NZ_BAAAXK010000001.1"/>
</dbReference>
<organism evidence="6 7">
    <name type="scientific">Enterococcus casseliflavus</name>
    <name type="common">Enterococcus flavescens</name>
    <dbReference type="NCBI Taxonomy" id="37734"/>
    <lineage>
        <taxon>Bacteria</taxon>
        <taxon>Bacillati</taxon>
        <taxon>Bacillota</taxon>
        <taxon>Bacilli</taxon>
        <taxon>Lactobacillales</taxon>
        <taxon>Enterococcaceae</taxon>
        <taxon>Enterococcus</taxon>
    </lineage>
</organism>
<evidence type="ECO:0000313" key="3">
    <source>
        <dbReference type="EMBL" id="MDT2965748.1"/>
    </source>
</evidence>
<evidence type="ECO:0000256" key="2">
    <source>
        <dbReference type="SAM" id="MobiDB-lite"/>
    </source>
</evidence>
<dbReference type="OrthoDB" id="9811402at2"/>
<protein>
    <recommendedName>
        <fullName evidence="1">UPF0342 protein DW084_09395</fullName>
    </recommendedName>
</protein>
<reference evidence="6 7" key="1">
    <citation type="submission" date="2018-08" db="EMBL/GenBank/DDBJ databases">
        <title>A genome reference for cultivated species of the human gut microbiota.</title>
        <authorList>
            <person name="Zou Y."/>
            <person name="Xue W."/>
            <person name="Luo G."/>
        </authorList>
    </citation>
    <scope>NUCLEOTIDE SEQUENCE [LARGE SCALE GENOMIC DNA]</scope>
    <source>
        <strain evidence="6 7">AF48-16</strain>
    </source>
</reference>
<accession>A0A1L8SD78</accession>
<evidence type="ECO:0000313" key="7">
    <source>
        <dbReference type="Proteomes" id="UP000286288"/>
    </source>
</evidence>
<evidence type="ECO:0000256" key="1">
    <source>
        <dbReference type="HAMAP-Rule" id="MF_01526"/>
    </source>
</evidence>
<reference evidence="5 8" key="2">
    <citation type="submission" date="2019-11" db="EMBL/GenBank/DDBJ databases">
        <title>Detection and genome characteristic of a blood enterococcus casselifavus isolate from Zhengzhou,china.</title>
        <authorList>
            <person name="Wen P."/>
        </authorList>
    </citation>
    <scope>NUCLEOTIDE SEQUENCE [LARGE SCALE GENOMIC DNA]</scope>
    <source>
        <strain evidence="5 8">EC291</strain>
    </source>
</reference>
<dbReference type="EMBL" id="JARQDZ010000017">
    <property type="protein sequence ID" value="MDT2984285.1"/>
    <property type="molecule type" value="Genomic_DNA"/>
</dbReference>
<dbReference type="Proteomes" id="UP000422837">
    <property type="component" value="Chromosome"/>
</dbReference>
<comment type="similarity">
    <text evidence="1">Belongs to the UPF0342 family.</text>
</comment>
<dbReference type="GeneID" id="91575284"/>
<dbReference type="Proteomes" id="UP001253851">
    <property type="component" value="Unassembled WGS sequence"/>
</dbReference>
<dbReference type="EMBL" id="JARQDV010000011">
    <property type="protein sequence ID" value="MDT2965748.1"/>
    <property type="molecule type" value="Genomic_DNA"/>
</dbReference>
<dbReference type="EMBL" id="CP046123">
    <property type="protein sequence ID" value="QGN30961.1"/>
    <property type="molecule type" value="Genomic_DNA"/>
</dbReference>
<dbReference type="HAMAP" id="MF_01526">
    <property type="entry name" value="UPF0342"/>
    <property type="match status" value="1"/>
</dbReference>
<evidence type="ECO:0000313" key="9">
    <source>
        <dbReference type="Proteomes" id="UP001253851"/>
    </source>
</evidence>